<gene>
    <name evidence="1" type="ORF">HICCMSTLAB_LOCUS13886</name>
</gene>
<evidence type="ECO:0000313" key="1">
    <source>
        <dbReference type="EMBL" id="CAG5109250.1"/>
    </source>
</evidence>
<keyword evidence="2" id="KW-1185">Reference proteome</keyword>
<reference evidence="1" key="1">
    <citation type="submission" date="2021-04" db="EMBL/GenBank/DDBJ databases">
        <authorList>
            <person name="Chebbi M.A.C M."/>
        </authorList>
    </citation>
    <scope>NUCLEOTIDE SEQUENCE</scope>
</reference>
<dbReference type="OrthoDB" id="409956at2759"/>
<evidence type="ECO:0000313" key="2">
    <source>
        <dbReference type="Proteomes" id="UP000786811"/>
    </source>
</evidence>
<name>A0A8J2MZC4_COTCN</name>
<dbReference type="EMBL" id="CAJNRD030001124">
    <property type="protein sequence ID" value="CAG5109250.1"/>
    <property type="molecule type" value="Genomic_DNA"/>
</dbReference>
<dbReference type="Gene3D" id="3.90.70.80">
    <property type="match status" value="1"/>
</dbReference>
<protein>
    <submittedName>
        <fullName evidence="1">Uncharacterized protein</fullName>
    </submittedName>
</protein>
<sequence length="249" mass="28888">MSRIIFDNNEFEKIDAGGNANVVENWTSFETYAENILGVNSKNDYKVEMGRSGTHASVIECKAAADCYRINIIVMRLNNDGSHFRIDNSMPNYADTIYLLLTGNHNDNIRDSHFQILKPVNNNSNNYYMRNNDNSCNFDFCEIAPKSGRPAIPVDIFLQGMIRQTIHGFYAEKMYPSLEMVHKKLQECEHIPDFKLTTLKTWCKKLNFSYKKFNKKTRLDGKCIGCRTKRHLSSSNSALQRKWLQHFLY</sequence>
<dbReference type="Proteomes" id="UP000786811">
    <property type="component" value="Unassembled WGS sequence"/>
</dbReference>
<comment type="caution">
    <text evidence="1">The sequence shown here is derived from an EMBL/GenBank/DDBJ whole genome shotgun (WGS) entry which is preliminary data.</text>
</comment>
<dbReference type="AlphaFoldDB" id="A0A8J2MZC4"/>
<organism evidence="1 2">
    <name type="scientific">Cotesia congregata</name>
    <name type="common">Parasitoid wasp</name>
    <name type="synonym">Apanteles congregatus</name>
    <dbReference type="NCBI Taxonomy" id="51543"/>
    <lineage>
        <taxon>Eukaryota</taxon>
        <taxon>Metazoa</taxon>
        <taxon>Ecdysozoa</taxon>
        <taxon>Arthropoda</taxon>
        <taxon>Hexapoda</taxon>
        <taxon>Insecta</taxon>
        <taxon>Pterygota</taxon>
        <taxon>Neoptera</taxon>
        <taxon>Endopterygota</taxon>
        <taxon>Hymenoptera</taxon>
        <taxon>Apocrita</taxon>
        <taxon>Ichneumonoidea</taxon>
        <taxon>Braconidae</taxon>
        <taxon>Microgastrinae</taxon>
        <taxon>Cotesia</taxon>
    </lineage>
</organism>
<proteinExistence type="predicted"/>
<accession>A0A8J2MZC4</accession>